<evidence type="ECO:0000313" key="1">
    <source>
        <dbReference type="EMBL" id="AIR04131.1"/>
    </source>
</evidence>
<accession>A0A089PYR9</accession>
<evidence type="ECO:0000313" key="2">
    <source>
        <dbReference type="Proteomes" id="UP000029481"/>
    </source>
</evidence>
<dbReference type="RefSeq" id="WP_038474328.1">
    <property type="nucleotide sequence ID" value="NZ_CP009451.1"/>
</dbReference>
<reference evidence="1 2" key="1">
    <citation type="submission" date="2014-09" db="EMBL/GenBank/DDBJ databases">
        <title>Cedecea neteri SSMD04 Genome Sequencing.</title>
        <authorList>
            <person name="Tan J.-Y."/>
        </authorList>
    </citation>
    <scope>NUCLEOTIDE SEQUENCE [LARGE SCALE GENOMIC DNA]</scope>
    <source>
        <strain evidence="1 2">SSMD04</strain>
    </source>
</reference>
<dbReference type="KEGG" id="cnt:JT31_05720"/>
<protein>
    <submittedName>
        <fullName evidence="1">Type III secretion protein HrpD</fullName>
    </submittedName>
</protein>
<organism evidence="1 2">
    <name type="scientific">Cedecea neteri</name>
    <dbReference type="NCBI Taxonomy" id="158822"/>
    <lineage>
        <taxon>Bacteria</taxon>
        <taxon>Pseudomonadati</taxon>
        <taxon>Pseudomonadota</taxon>
        <taxon>Gammaproteobacteria</taxon>
        <taxon>Enterobacterales</taxon>
        <taxon>Enterobacteriaceae</taxon>
        <taxon>Cedecea</taxon>
    </lineage>
</organism>
<dbReference type="AlphaFoldDB" id="A0A089PYR9"/>
<dbReference type="EMBL" id="CP009451">
    <property type="protein sequence ID" value="AIR04131.1"/>
    <property type="molecule type" value="Genomic_DNA"/>
</dbReference>
<keyword evidence="2" id="KW-1185">Reference proteome</keyword>
<proteinExistence type="predicted"/>
<dbReference type="OrthoDB" id="7013311at2"/>
<sequence length="205" mass="23453">MIQRDNALAAGWLRWWQAGFWQQADASWFGLPWFRLDEARRQSLMRQSPQALSAMLALEDCLPDNPDARLLTLASFEPSQREILFALVAEVCQRGSGAGQLDEPQRIWCERLMRGLRPGVWLPSSLCFSGEYNVAVLCLLRPLFTPAAWQRLRFSFPQSAVELCEAAFLNDPTPPLNRLQALWDGALWQVQQRQARALHDSSREQ</sequence>
<name>A0A089PYR9_9ENTR</name>
<dbReference type="Proteomes" id="UP000029481">
    <property type="component" value="Chromosome"/>
</dbReference>
<gene>
    <name evidence="1" type="ORF">JT31_05720</name>
</gene>